<dbReference type="PANTHER" id="PTHR33164">
    <property type="entry name" value="TRANSCRIPTIONAL REGULATOR, MARR FAMILY"/>
    <property type="match status" value="1"/>
</dbReference>
<dbReference type="RefSeq" id="WP_210027081.1">
    <property type="nucleotide sequence ID" value="NZ_JAGINU010000001.1"/>
</dbReference>
<dbReference type="Proteomes" id="UP001519295">
    <property type="component" value="Unassembled WGS sequence"/>
</dbReference>
<dbReference type="PRINTS" id="PR00598">
    <property type="entry name" value="HTHMARR"/>
</dbReference>
<dbReference type="InterPro" id="IPR000835">
    <property type="entry name" value="HTH_MarR-typ"/>
</dbReference>
<dbReference type="PANTHER" id="PTHR33164:SF104">
    <property type="entry name" value="TRANSCRIPTIONAL REGULATORY PROTEIN"/>
    <property type="match status" value="1"/>
</dbReference>
<name>A0ABS4VST8_9PSEU</name>
<keyword evidence="2" id="KW-0238">DNA-binding</keyword>
<sequence length="156" mass="16750">MVDRIRDDWARRRPDLDTAPVAVVGRILRAARVLQEAADAQLAGAGLTRAEFDVLSQLRRHGAPLRPGDLTAGVVGSPAATTKRLHKLGAAGLVRRGADPDDARAARVSLTAAGERLVDDLLPRQLAADAELLEVFTPDQREQLAALLRSALLAWE</sequence>
<accession>A0ABS4VST8</accession>
<proteinExistence type="predicted"/>
<dbReference type="Pfam" id="PF12802">
    <property type="entry name" value="MarR_2"/>
    <property type="match status" value="1"/>
</dbReference>
<comment type="caution">
    <text evidence="2">The sequence shown here is derived from an EMBL/GenBank/DDBJ whole genome shotgun (WGS) entry which is preliminary data.</text>
</comment>
<feature type="domain" description="HTH marR-type" evidence="1">
    <location>
        <begin position="20"/>
        <end position="153"/>
    </location>
</feature>
<keyword evidence="3" id="KW-1185">Reference proteome</keyword>
<dbReference type="EMBL" id="JAGINU010000001">
    <property type="protein sequence ID" value="MBP2366990.1"/>
    <property type="molecule type" value="Genomic_DNA"/>
</dbReference>
<protein>
    <submittedName>
        <fullName evidence="2">DNA-binding MarR family transcriptional regulator</fullName>
    </submittedName>
</protein>
<evidence type="ECO:0000313" key="3">
    <source>
        <dbReference type="Proteomes" id="UP001519295"/>
    </source>
</evidence>
<evidence type="ECO:0000259" key="1">
    <source>
        <dbReference type="PROSITE" id="PS50995"/>
    </source>
</evidence>
<gene>
    <name evidence="2" type="ORF">JOF36_002686</name>
</gene>
<dbReference type="InterPro" id="IPR039422">
    <property type="entry name" value="MarR/SlyA-like"/>
</dbReference>
<dbReference type="SMART" id="SM00347">
    <property type="entry name" value="HTH_MARR"/>
    <property type="match status" value="1"/>
</dbReference>
<evidence type="ECO:0000313" key="2">
    <source>
        <dbReference type="EMBL" id="MBP2366990.1"/>
    </source>
</evidence>
<dbReference type="InterPro" id="IPR036390">
    <property type="entry name" value="WH_DNA-bd_sf"/>
</dbReference>
<dbReference type="InterPro" id="IPR036388">
    <property type="entry name" value="WH-like_DNA-bd_sf"/>
</dbReference>
<dbReference type="GO" id="GO:0003677">
    <property type="term" value="F:DNA binding"/>
    <property type="evidence" value="ECO:0007669"/>
    <property type="project" value="UniProtKB-KW"/>
</dbReference>
<dbReference type="Gene3D" id="1.10.10.10">
    <property type="entry name" value="Winged helix-like DNA-binding domain superfamily/Winged helix DNA-binding domain"/>
    <property type="match status" value="1"/>
</dbReference>
<reference evidence="2 3" key="1">
    <citation type="submission" date="2021-03" db="EMBL/GenBank/DDBJ databases">
        <title>Sequencing the genomes of 1000 actinobacteria strains.</title>
        <authorList>
            <person name="Klenk H.-P."/>
        </authorList>
    </citation>
    <scope>NUCLEOTIDE SEQUENCE [LARGE SCALE GENOMIC DNA]</scope>
    <source>
        <strain evidence="2 3">DSM 45256</strain>
    </source>
</reference>
<dbReference type="PROSITE" id="PS50995">
    <property type="entry name" value="HTH_MARR_2"/>
    <property type="match status" value="1"/>
</dbReference>
<organism evidence="2 3">
    <name type="scientific">Pseudonocardia parietis</name>
    <dbReference type="NCBI Taxonomy" id="570936"/>
    <lineage>
        <taxon>Bacteria</taxon>
        <taxon>Bacillati</taxon>
        <taxon>Actinomycetota</taxon>
        <taxon>Actinomycetes</taxon>
        <taxon>Pseudonocardiales</taxon>
        <taxon>Pseudonocardiaceae</taxon>
        <taxon>Pseudonocardia</taxon>
    </lineage>
</organism>
<dbReference type="SUPFAM" id="SSF46785">
    <property type="entry name" value="Winged helix' DNA-binding domain"/>
    <property type="match status" value="1"/>
</dbReference>